<evidence type="ECO:0000313" key="3">
    <source>
        <dbReference type="EMBL" id="OQD77799.1"/>
    </source>
</evidence>
<evidence type="ECO:0000256" key="2">
    <source>
        <dbReference type="SAM" id="Phobius"/>
    </source>
</evidence>
<dbReference type="STRING" id="69771.A0A1V6PLA5"/>
<feature type="region of interest" description="Disordered" evidence="1">
    <location>
        <begin position="1"/>
        <end position="25"/>
    </location>
</feature>
<feature type="region of interest" description="Disordered" evidence="1">
    <location>
        <begin position="67"/>
        <end position="100"/>
    </location>
</feature>
<feature type="region of interest" description="Disordered" evidence="1">
    <location>
        <begin position="386"/>
        <end position="408"/>
    </location>
</feature>
<dbReference type="OMA" id="DMSMRTW"/>
<proteinExistence type="predicted"/>
<evidence type="ECO:0000256" key="1">
    <source>
        <dbReference type="SAM" id="MobiDB-lite"/>
    </source>
</evidence>
<dbReference type="Proteomes" id="UP000191522">
    <property type="component" value="Unassembled WGS sequence"/>
</dbReference>
<keyword evidence="2" id="KW-1133">Transmembrane helix</keyword>
<organism evidence="3 4">
    <name type="scientific">Penicillium decumbens</name>
    <dbReference type="NCBI Taxonomy" id="69771"/>
    <lineage>
        <taxon>Eukaryota</taxon>
        <taxon>Fungi</taxon>
        <taxon>Dikarya</taxon>
        <taxon>Ascomycota</taxon>
        <taxon>Pezizomycotina</taxon>
        <taxon>Eurotiomycetes</taxon>
        <taxon>Eurotiomycetidae</taxon>
        <taxon>Eurotiales</taxon>
        <taxon>Aspergillaceae</taxon>
        <taxon>Penicillium</taxon>
    </lineage>
</organism>
<dbReference type="AlphaFoldDB" id="A0A1V6PLA5"/>
<gene>
    <name evidence="3" type="ORF">PENDEC_c002G05178</name>
</gene>
<keyword evidence="2" id="KW-0812">Transmembrane</keyword>
<reference evidence="4" key="1">
    <citation type="journal article" date="2017" name="Nat. Microbiol.">
        <title>Global analysis of biosynthetic gene clusters reveals vast potential of secondary metabolite production in Penicillium species.</title>
        <authorList>
            <person name="Nielsen J.C."/>
            <person name="Grijseels S."/>
            <person name="Prigent S."/>
            <person name="Ji B."/>
            <person name="Dainat J."/>
            <person name="Nielsen K.F."/>
            <person name="Frisvad J.C."/>
            <person name="Workman M."/>
            <person name="Nielsen J."/>
        </authorList>
    </citation>
    <scope>NUCLEOTIDE SEQUENCE [LARGE SCALE GENOMIC DNA]</scope>
    <source>
        <strain evidence="4">IBT 11843</strain>
    </source>
</reference>
<name>A0A1V6PLA5_PENDC</name>
<feature type="transmembrane region" description="Helical" evidence="2">
    <location>
        <begin position="161"/>
        <end position="186"/>
    </location>
</feature>
<evidence type="ECO:0000313" key="4">
    <source>
        <dbReference type="Proteomes" id="UP000191522"/>
    </source>
</evidence>
<comment type="caution">
    <text evidence="3">The sequence shown here is derived from an EMBL/GenBank/DDBJ whole genome shotgun (WGS) entry which is preliminary data.</text>
</comment>
<keyword evidence="2" id="KW-0472">Membrane</keyword>
<feature type="transmembrane region" description="Helical" evidence="2">
    <location>
        <begin position="224"/>
        <end position="244"/>
    </location>
</feature>
<accession>A0A1V6PLA5</accession>
<dbReference type="OrthoDB" id="4721035at2759"/>
<keyword evidence="4" id="KW-1185">Reference proteome</keyword>
<feature type="transmembrane region" description="Helical" evidence="2">
    <location>
        <begin position="116"/>
        <end position="141"/>
    </location>
</feature>
<feature type="transmembrane region" description="Helical" evidence="2">
    <location>
        <begin position="687"/>
        <end position="708"/>
    </location>
</feature>
<sequence length="734" mass="79937">MAKSQHWPLPEAEPDLVTARPQRTWNPLRASPESEYAYLPSYPEEPQSFSEEVREIGLGITNASGEALAGKRDSVSSEASQSTPGFLKTPHGTPGNSHHHVNCPSRTTILQRRLSWVPVTILVLAIYATVFSGIYLAVAIWKPRWTNIGTGEDLAASTANLLCAFFAKTIELAYVTICVAFLGQVLSRRAVTKDSRGVSISDMSMRAWIMQPGSMIVHWETLRYSALSFLGLIALISTFVAMLYTTAAEALVSPKLSMGPFESTVLWGKVYASWANPEFLANGCESPIPNSMDPLDRNTTCLQMEHVGQAYHNFEQWLTGWSRLVHGGNQTSDQLQLRPLPTASIGDNTTVAGSWIEIQNMTELSLKHGRMVNNITMAMPHSGIPAAAMDPKNDIRQPQGASGDGKYSVEASVPSPAVNVLCVGMNSSELAPLIYSEWPNSHFNATEYSAYPPSNIPSYPSWLNTTVVDDLFGFGEKYGERPPVFGTYPVSNNTILNTTGVWPANAIYLVGKPSTHPEYVLCSIRGKETGVCSTRYDAASSGASLSSNCENNSNPLQYNHTNPAFIEGLWSPDWKNVATEWASAVNLGSGITASQASTERLIMQMTPLYSNSSNTYTLNPSLPSVAEALAVLAGCTLILSSRHSPFVQGWNYTSPPSILPTPAYQHFSATLQAADYASGGTEKWQGVFYVILVFAFLTSAICLIFMIFEARGHQITDFTEPQNLFALAVNSPPI</sequence>
<protein>
    <submittedName>
        <fullName evidence="3">Uncharacterized protein</fullName>
    </submittedName>
</protein>
<dbReference type="EMBL" id="MDYL01000002">
    <property type="protein sequence ID" value="OQD77799.1"/>
    <property type="molecule type" value="Genomic_DNA"/>
</dbReference>